<accession>A0ACD1HAI3</accession>
<dbReference type="Proteomes" id="UP000249661">
    <property type="component" value="Unassembled WGS sequence"/>
</dbReference>
<protein>
    <submittedName>
        <fullName evidence="1">Uncharacterized protein</fullName>
    </submittedName>
</protein>
<proteinExistence type="predicted"/>
<sequence length="103" mass="11038">MLTISKVTRYMLTITGAAGLRLMAAGFWFPLFQSYRLADAKSSAHYLLSNGKVSWSTGNLVSHGLSVGAACMRGGAYPQLSGSCALFDHQSGGARRLNITTRH</sequence>
<dbReference type="EMBL" id="KZ824954">
    <property type="protein sequence ID" value="RAH70557.1"/>
    <property type="molecule type" value="Genomic_DNA"/>
</dbReference>
<evidence type="ECO:0000313" key="2">
    <source>
        <dbReference type="Proteomes" id="UP000249661"/>
    </source>
</evidence>
<organism evidence="1 2">
    <name type="scientific">Aspergillus aculeatinus CBS 121060</name>
    <dbReference type="NCBI Taxonomy" id="1448322"/>
    <lineage>
        <taxon>Eukaryota</taxon>
        <taxon>Fungi</taxon>
        <taxon>Dikarya</taxon>
        <taxon>Ascomycota</taxon>
        <taxon>Pezizomycotina</taxon>
        <taxon>Eurotiomycetes</taxon>
        <taxon>Eurotiomycetidae</taxon>
        <taxon>Eurotiales</taxon>
        <taxon>Aspergillaceae</taxon>
        <taxon>Aspergillus</taxon>
        <taxon>Aspergillus subgen. Circumdati</taxon>
    </lineage>
</organism>
<evidence type="ECO:0000313" key="1">
    <source>
        <dbReference type="EMBL" id="RAH70557.1"/>
    </source>
</evidence>
<keyword evidence="2" id="KW-1185">Reference proteome</keyword>
<reference evidence="1" key="1">
    <citation type="submission" date="2018-02" db="EMBL/GenBank/DDBJ databases">
        <title>The genomes of Aspergillus section Nigri reveals drivers in fungal speciation.</title>
        <authorList>
            <consortium name="DOE Joint Genome Institute"/>
            <person name="Vesth T.C."/>
            <person name="Nybo J."/>
            <person name="Theobald S."/>
            <person name="Brandl J."/>
            <person name="Frisvad J.C."/>
            <person name="Nielsen K.F."/>
            <person name="Lyhne E.K."/>
            <person name="Kogle M.E."/>
            <person name="Kuo A."/>
            <person name="Riley R."/>
            <person name="Clum A."/>
            <person name="Nolan M."/>
            <person name="Lipzen A."/>
            <person name="Salamov A."/>
            <person name="Henrissat B."/>
            <person name="Wiebenga A."/>
            <person name="De vries R.P."/>
            <person name="Grigoriev I.V."/>
            <person name="Mortensen U.H."/>
            <person name="Andersen M.R."/>
            <person name="Baker S.E."/>
        </authorList>
    </citation>
    <scope>NUCLEOTIDE SEQUENCE</scope>
    <source>
        <strain evidence="1">CBS 121060</strain>
    </source>
</reference>
<gene>
    <name evidence="1" type="ORF">BO66DRAFT_82622</name>
</gene>
<name>A0ACD1HAI3_9EURO</name>